<feature type="region of interest" description="Disordered" evidence="1">
    <location>
        <begin position="145"/>
        <end position="173"/>
    </location>
</feature>
<feature type="compositionally biased region" description="Basic and acidic residues" evidence="1">
    <location>
        <begin position="145"/>
        <end position="155"/>
    </location>
</feature>
<keyword evidence="3" id="KW-1185">Reference proteome</keyword>
<sequence length="193" mass="21237">MIVPPTADPKAQQPTAPLSRNTSQRTQPPTYEDAVDHGLKVHVLPSIEDSELPPSADAVDIVLASEPVMEEKAPRSPGSPVQWGTKSFPDAHSDYQRLPSPTANVSCLTGLFERLKLRHAQKHARRAAKRAARKERREARRAAWRAEWEERKKSGDGGCCAKGKGRAEGCGNRRRVAEQGLSDREGRKRGCCA</sequence>
<evidence type="ECO:0000256" key="1">
    <source>
        <dbReference type="SAM" id="MobiDB-lite"/>
    </source>
</evidence>
<dbReference type="OrthoDB" id="10545292at2759"/>
<dbReference type="EMBL" id="KV417322">
    <property type="protein sequence ID" value="KZO91486.1"/>
    <property type="molecule type" value="Genomic_DNA"/>
</dbReference>
<feature type="region of interest" description="Disordered" evidence="1">
    <location>
        <begin position="68"/>
        <end position="97"/>
    </location>
</feature>
<name>A0A167HCR7_CALVF</name>
<evidence type="ECO:0000313" key="2">
    <source>
        <dbReference type="EMBL" id="KZO91486.1"/>
    </source>
</evidence>
<dbReference type="Proteomes" id="UP000076738">
    <property type="component" value="Unassembled WGS sequence"/>
</dbReference>
<organism evidence="2 3">
    <name type="scientific">Calocera viscosa (strain TUFC12733)</name>
    <dbReference type="NCBI Taxonomy" id="1330018"/>
    <lineage>
        <taxon>Eukaryota</taxon>
        <taxon>Fungi</taxon>
        <taxon>Dikarya</taxon>
        <taxon>Basidiomycota</taxon>
        <taxon>Agaricomycotina</taxon>
        <taxon>Dacrymycetes</taxon>
        <taxon>Dacrymycetales</taxon>
        <taxon>Dacrymycetaceae</taxon>
        <taxon>Calocera</taxon>
    </lineage>
</organism>
<gene>
    <name evidence="2" type="ORF">CALVIDRAFT_344038</name>
</gene>
<feature type="region of interest" description="Disordered" evidence="1">
    <location>
        <begin position="1"/>
        <end position="36"/>
    </location>
</feature>
<feature type="compositionally biased region" description="Polar residues" evidence="1">
    <location>
        <begin position="12"/>
        <end position="29"/>
    </location>
</feature>
<reference evidence="2 3" key="1">
    <citation type="journal article" date="2016" name="Mol. Biol. Evol.">
        <title>Comparative Genomics of Early-Diverging Mushroom-Forming Fungi Provides Insights into the Origins of Lignocellulose Decay Capabilities.</title>
        <authorList>
            <person name="Nagy L.G."/>
            <person name="Riley R."/>
            <person name="Tritt A."/>
            <person name="Adam C."/>
            <person name="Daum C."/>
            <person name="Floudas D."/>
            <person name="Sun H."/>
            <person name="Yadav J.S."/>
            <person name="Pangilinan J."/>
            <person name="Larsson K.H."/>
            <person name="Matsuura K."/>
            <person name="Barry K."/>
            <person name="Labutti K."/>
            <person name="Kuo R."/>
            <person name="Ohm R.A."/>
            <person name="Bhattacharya S.S."/>
            <person name="Shirouzu T."/>
            <person name="Yoshinaga Y."/>
            <person name="Martin F.M."/>
            <person name="Grigoriev I.V."/>
            <person name="Hibbett D.S."/>
        </authorList>
    </citation>
    <scope>NUCLEOTIDE SEQUENCE [LARGE SCALE GENOMIC DNA]</scope>
    <source>
        <strain evidence="2 3">TUFC12733</strain>
    </source>
</reference>
<evidence type="ECO:0000313" key="3">
    <source>
        <dbReference type="Proteomes" id="UP000076738"/>
    </source>
</evidence>
<proteinExistence type="predicted"/>
<protein>
    <submittedName>
        <fullName evidence="2">Uncharacterized protein</fullName>
    </submittedName>
</protein>
<accession>A0A167HCR7</accession>
<dbReference type="AlphaFoldDB" id="A0A167HCR7"/>